<organism evidence="3 4">
    <name type="scientific">Cephalotus follicularis</name>
    <name type="common">Albany pitcher plant</name>
    <dbReference type="NCBI Taxonomy" id="3775"/>
    <lineage>
        <taxon>Eukaryota</taxon>
        <taxon>Viridiplantae</taxon>
        <taxon>Streptophyta</taxon>
        <taxon>Embryophyta</taxon>
        <taxon>Tracheophyta</taxon>
        <taxon>Spermatophyta</taxon>
        <taxon>Magnoliopsida</taxon>
        <taxon>eudicotyledons</taxon>
        <taxon>Gunneridae</taxon>
        <taxon>Pentapetalae</taxon>
        <taxon>rosids</taxon>
        <taxon>fabids</taxon>
        <taxon>Oxalidales</taxon>
        <taxon>Cephalotaceae</taxon>
        <taxon>Cephalotus</taxon>
    </lineage>
</organism>
<keyword evidence="2" id="KW-0472">Membrane</keyword>
<evidence type="ECO:0000256" key="1">
    <source>
        <dbReference type="SAM" id="MobiDB-lite"/>
    </source>
</evidence>
<dbReference type="EMBL" id="BDDD01000292">
    <property type="protein sequence ID" value="GAV63068.1"/>
    <property type="molecule type" value="Genomic_DNA"/>
</dbReference>
<evidence type="ECO:0000313" key="4">
    <source>
        <dbReference type="Proteomes" id="UP000187406"/>
    </source>
</evidence>
<dbReference type="InParanoid" id="A0A1Q3B4Z5"/>
<dbReference type="Proteomes" id="UP000187406">
    <property type="component" value="Unassembled WGS sequence"/>
</dbReference>
<evidence type="ECO:0000256" key="2">
    <source>
        <dbReference type="SAM" id="Phobius"/>
    </source>
</evidence>
<keyword evidence="2" id="KW-0812">Transmembrane</keyword>
<feature type="transmembrane region" description="Helical" evidence="2">
    <location>
        <begin position="20"/>
        <end position="46"/>
    </location>
</feature>
<sequence length="114" mass="11980">MKFGHTVKRMSERPYCQKGIVLLGHTIAFTISYFFMTHSALVFILLHKKSGNTQATTHAGRSRNIRGGSNNSGGGITGATNGGPSFQSAGRGMNVVNTKSSAAIVSGGKSNVSY</sequence>
<keyword evidence="4" id="KW-1185">Reference proteome</keyword>
<proteinExistence type="predicted"/>
<comment type="caution">
    <text evidence="3">The sequence shown here is derived from an EMBL/GenBank/DDBJ whole genome shotgun (WGS) entry which is preliminary data.</text>
</comment>
<protein>
    <submittedName>
        <fullName evidence="3">Uncharacterized protein</fullName>
    </submittedName>
</protein>
<feature type="compositionally biased region" description="Gly residues" evidence="1">
    <location>
        <begin position="70"/>
        <end position="81"/>
    </location>
</feature>
<dbReference type="AlphaFoldDB" id="A0A1Q3B4Z5"/>
<feature type="region of interest" description="Disordered" evidence="1">
    <location>
        <begin position="54"/>
        <end position="92"/>
    </location>
</feature>
<accession>A0A1Q3B4Z5</accession>
<evidence type="ECO:0000313" key="3">
    <source>
        <dbReference type="EMBL" id="GAV63068.1"/>
    </source>
</evidence>
<gene>
    <name evidence="3" type="ORF">CFOL_v3_06590</name>
</gene>
<keyword evidence="2" id="KW-1133">Transmembrane helix</keyword>
<reference evidence="4" key="1">
    <citation type="submission" date="2016-04" db="EMBL/GenBank/DDBJ databases">
        <title>Cephalotus genome sequencing.</title>
        <authorList>
            <person name="Fukushima K."/>
            <person name="Hasebe M."/>
            <person name="Fang X."/>
        </authorList>
    </citation>
    <scope>NUCLEOTIDE SEQUENCE [LARGE SCALE GENOMIC DNA]</scope>
    <source>
        <strain evidence="4">cv. St1</strain>
    </source>
</reference>
<name>A0A1Q3B4Z5_CEPFO</name>